<feature type="region of interest" description="Disordered" evidence="1">
    <location>
        <begin position="77"/>
        <end position="102"/>
    </location>
</feature>
<keyword evidence="2" id="KW-1133">Transmembrane helix</keyword>
<keyword evidence="2" id="KW-0472">Membrane</keyword>
<evidence type="ECO:0008006" key="5">
    <source>
        <dbReference type="Google" id="ProtNLM"/>
    </source>
</evidence>
<dbReference type="Proteomes" id="UP001501153">
    <property type="component" value="Unassembled WGS sequence"/>
</dbReference>
<protein>
    <recommendedName>
        <fullName evidence="5">DUF3619 family protein</fullName>
    </recommendedName>
</protein>
<evidence type="ECO:0000313" key="4">
    <source>
        <dbReference type="Proteomes" id="UP001501153"/>
    </source>
</evidence>
<evidence type="ECO:0000256" key="1">
    <source>
        <dbReference type="SAM" id="MobiDB-lite"/>
    </source>
</evidence>
<dbReference type="EMBL" id="BAABGZ010000010">
    <property type="protein sequence ID" value="GAA4349961.1"/>
    <property type="molecule type" value="Genomic_DNA"/>
</dbReference>
<comment type="caution">
    <text evidence="3">The sequence shown here is derived from an EMBL/GenBank/DDBJ whole genome shotgun (WGS) entry which is preliminary data.</text>
</comment>
<feature type="transmembrane region" description="Helical" evidence="2">
    <location>
        <begin position="49"/>
        <end position="68"/>
    </location>
</feature>
<keyword evidence="2" id="KW-0812">Transmembrane</keyword>
<dbReference type="RefSeq" id="WP_345233894.1">
    <property type="nucleotide sequence ID" value="NZ_BAABGZ010000010.1"/>
</dbReference>
<keyword evidence="4" id="KW-1185">Reference proteome</keyword>
<accession>A0ABP8I2E3</accession>
<reference evidence="4" key="1">
    <citation type="journal article" date="2019" name="Int. J. Syst. Evol. Microbiol.">
        <title>The Global Catalogue of Microorganisms (GCM) 10K type strain sequencing project: providing services to taxonomists for standard genome sequencing and annotation.</title>
        <authorList>
            <consortium name="The Broad Institute Genomics Platform"/>
            <consortium name="The Broad Institute Genome Sequencing Center for Infectious Disease"/>
            <person name="Wu L."/>
            <person name="Ma J."/>
        </authorList>
    </citation>
    <scope>NUCLEOTIDE SEQUENCE [LARGE SCALE GENOMIC DNA]</scope>
    <source>
        <strain evidence="4">JCM 17923</strain>
    </source>
</reference>
<gene>
    <name evidence="3" type="ORF">GCM10023185_07140</name>
</gene>
<evidence type="ECO:0000256" key="2">
    <source>
        <dbReference type="SAM" id="Phobius"/>
    </source>
</evidence>
<organism evidence="3 4">
    <name type="scientific">Hymenobacter saemangeumensis</name>
    <dbReference type="NCBI Taxonomy" id="1084522"/>
    <lineage>
        <taxon>Bacteria</taxon>
        <taxon>Pseudomonadati</taxon>
        <taxon>Bacteroidota</taxon>
        <taxon>Cytophagia</taxon>
        <taxon>Cytophagales</taxon>
        <taxon>Hymenobacteraceae</taxon>
        <taxon>Hymenobacter</taxon>
    </lineage>
</organism>
<evidence type="ECO:0000313" key="3">
    <source>
        <dbReference type="EMBL" id="GAA4349961.1"/>
    </source>
</evidence>
<proteinExistence type="predicted"/>
<name>A0ABP8I2E3_9BACT</name>
<sequence>MSKLPAFSGTCRAHELTAQAARRAAQAQYLEQWRRLSPDQLRAGAERNFGSMLLSMVAVLALALGYALHLKAQQAAPPAPTAQHYQEERTARGLESLTWRND</sequence>